<keyword evidence="3" id="KW-1185">Reference proteome</keyword>
<accession>A0A936ZYP7</accession>
<evidence type="ECO:0000313" key="2">
    <source>
        <dbReference type="EMBL" id="MBL0684330.1"/>
    </source>
</evidence>
<evidence type="ECO:0000313" key="3">
    <source>
        <dbReference type="Proteomes" id="UP000651057"/>
    </source>
</evidence>
<gene>
    <name evidence="2" type="ORF">JJQ60_12445</name>
</gene>
<name>A0A936ZYP7_9FLAO</name>
<organism evidence="2 3">
    <name type="scientific">Aquimarina mytili</name>
    <dbReference type="NCBI Taxonomy" id="874423"/>
    <lineage>
        <taxon>Bacteria</taxon>
        <taxon>Pseudomonadati</taxon>
        <taxon>Bacteroidota</taxon>
        <taxon>Flavobacteriia</taxon>
        <taxon>Flavobacteriales</taxon>
        <taxon>Flavobacteriaceae</taxon>
        <taxon>Aquimarina</taxon>
    </lineage>
</organism>
<sequence length="675" mass="76361">MKSIYKIMIIALVCLLSNKTIAQFEENPKDYSTDETENPIFQVGFSCFCLDAQDFAMFAVARDAQINRELWFRGQENLLKQAIEDKIGGGPFNTFEDAQIEFFKRYQANRVAPSYYQKVEEAFEIMTNYDQELYVSSKEKVTLLESRLHDLVNGSQDFELGELKYKDVEIKKITDIDYLAQEIGLNNAVYFSQFSNLENSLGLHQKFDAAKKDKFIEGFLSLNYIKHYQDINDYEGAITLMTQYLVNYNIRPGLSPNYSFSPAAYNLNNYNFSENLTSVISNYPTEVIPPVPHNPDFETTRFNYAIRSYSPDLLKFLNGSKQKKLRETAMQYLSKQKYNQTAIELVYLLYKYGRSGLPFNFRPFVNGANTIETGFIVEGSCCPNDPFIMNDPFYGSELGLDMVRGFLDGFDNLVFAFLDYGFGDTAEGSVIRGLMTQMGIDVPADIDDRTLGELFQVKRRERAVVVEYQAGFVANLIDLTVSSIDVLGLLSPSKGGGAFLAIRGGGRVTAAAFRNFLRQAVINGKRIDSYIDLIKDNARFVLDGTGEFSVVRGHHPLAKKAFEGDKFYDFQEAFSVSPNTLQNVWEAANPLEDIINVHNKITGQQNSLYSAFKRNNPGKRLSIEKMAEIEIQAMVDVGIPEDVATGWVIKALENLKEQGVKYIINIPWNGLNTGN</sequence>
<evidence type="ECO:0000256" key="1">
    <source>
        <dbReference type="SAM" id="SignalP"/>
    </source>
</evidence>
<feature type="chain" id="PRO_5036704189" evidence="1">
    <location>
        <begin position="23"/>
        <end position="675"/>
    </location>
</feature>
<dbReference type="Proteomes" id="UP000651057">
    <property type="component" value="Unassembled WGS sequence"/>
</dbReference>
<feature type="signal peptide" evidence="1">
    <location>
        <begin position="1"/>
        <end position="22"/>
    </location>
</feature>
<protein>
    <submittedName>
        <fullName evidence="2">Uncharacterized protein</fullName>
    </submittedName>
</protein>
<keyword evidence="1" id="KW-0732">Signal</keyword>
<dbReference type="RefSeq" id="WP_201920303.1">
    <property type="nucleotide sequence ID" value="NZ_BAABAX010000003.1"/>
</dbReference>
<reference evidence="2" key="1">
    <citation type="submission" date="2021-01" db="EMBL/GenBank/DDBJ databases">
        <authorList>
            <person name="Zhong Y.L."/>
        </authorList>
    </citation>
    <scope>NUCLEOTIDE SEQUENCE</scope>
    <source>
        <strain evidence="2">KCTC 23302</strain>
    </source>
</reference>
<dbReference type="AlphaFoldDB" id="A0A936ZYP7"/>
<proteinExistence type="predicted"/>
<comment type="caution">
    <text evidence="2">The sequence shown here is derived from an EMBL/GenBank/DDBJ whole genome shotgun (WGS) entry which is preliminary data.</text>
</comment>
<dbReference type="EMBL" id="JAERQJ010000004">
    <property type="protein sequence ID" value="MBL0684330.1"/>
    <property type="molecule type" value="Genomic_DNA"/>
</dbReference>